<protein>
    <recommendedName>
        <fullName evidence="1">NAD(P)-binding domain-containing protein</fullName>
    </recommendedName>
</protein>
<dbReference type="RefSeq" id="XP_031017377.1">
    <property type="nucleotide sequence ID" value="XM_031158540.1"/>
</dbReference>
<dbReference type="PANTHER" id="PTHR14097">
    <property type="entry name" value="OXIDOREDUCTASE HTATIP2"/>
    <property type="match status" value="1"/>
</dbReference>
<keyword evidence="3" id="KW-1185">Reference proteome</keyword>
<dbReference type="Pfam" id="PF13460">
    <property type="entry name" value="NAD_binding_10"/>
    <property type="match status" value="1"/>
</dbReference>
<name>A0A366S153_9HYPO</name>
<evidence type="ECO:0000259" key="1">
    <source>
        <dbReference type="Pfam" id="PF13460"/>
    </source>
</evidence>
<gene>
    <name evidence="2" type="ORF">FIESC28_04393</name>
</gene>
<reference evidence="2 3" key="1">
    <citation type="submission" date="2018-06" db="EMBL/GenBank/DDBJ databases">
        <title>Fusarium incarnatum-equiseti species complex species 28.</title>
        <authorList>
            <person name="Gardiner D.M."/>
        </authorList>
    </citation>
    <scope>NUCLEOTIDE SEQUENCE [LARGE SCALE GENOMIC DNA]</scope>
    <source>
        <strain evidence="2 3">FIESC_28</strain>
    </source>
</reference>
<dbReference type="AlphaFoldDB" id="A0A366S153"/>
<dbReference type="SUPFAM" id="SSF51735">
    <property type="entry name" value="NAD(P)-binding Rossmann-fold domains"/>
    <property type="match status" value="1"/>
</dbReference>
<sequence>MHLILTGATGLVGSSVLDAMLKSKEITKISILSRRPVPLAEKNSKVNTIIHKDFSNYEPQVLEQLQGANGVVWALGISQLKVTPEEYVTITRDFPLAAVKALSTISPTEEPFRFVYVSGYGASTTPTRFTPLFGRVKGEAETKLSELRTSKFHIETVRPCFVDTANHDVIKPHIPNPGMVHNALSVVFGPIIRTVISSMHSPTERLGPFLTEMAMGKYDKQLDAGGQGILNLNGSRILENVAFQNLYRP</sequence>
<comment type="caution">
    <text evidence="2">The sequence shown here is derived from an EMBL/GenBank/DDBJ whole genome shotgun (WGS) entry which is preliminary data.</text>
</comment>
<evidence type="ECO:0000313" key="3">
    <source>
        <dbReference type="Proteomes" id="UP000253153"/>
    </source>
</evidence>
<accession>A0A366S153</accession>
<proteinExistence type="predicted"/>
<dbReference type="EMBL" id="QKXC01000085">
    <property type="protein sequence ID" value="RBR22598.1"/>
    <property type="molecule type" value="Genomic_DNA"/>
</dbReference>
<dbReference type="InterPro" id="IPR036291">
    <property type="entry name" value="NAD(P)-bd_dom_sf"/>
</dbReference>
<dbReference type="PANTHER" id="PTHR14097:SF8">
    <property type="entry name" value="NAD(P)-BINDING DOMAIN-CONTAINING PROTEIN"/>
    <property type="match status" value="1"/>
</dbReference>
<dbReference type="OrthoDB" id="9975943at2759"/>
<evidence type="ECO:0000313" key="2">
    <source>
        <dbReference type="EMBL" id="RBR22598.1"/>
    </source>
</evidence>
<dbReference type="GeneID" id="41993836"/>
<dbReference type="Proteomes" id="UP000253153">
    <property type="component" value="Unassembled WGS sequence"/>
</dbReference>
<dbReference type="InterPro" id="IPR016040">
    <property type="entry name" value="NAD(P)-bd_dom"/>
</dbReference>
<organism evidence="2 3">
    <name type="scientific">Fusarium coffeatum</name>
    <dbReference type="NCBI Taxonomy" id="231269"/>
    <lineage>
        <taxon>Eukaryota</taxon>
        <taxon>Fungi</taxon>
        <taxon>Dikarya</taxon>
        <taxon>Ascomycota</taxon>
        <taxon>Pezizomycotina</taxon>
        <taxon>Sordariomycetes</taxon>
        <taxon>Hypocreomycetidae</taxon>
        <taxon>Hypocreales</taxon>
        <taxon>Nectriaceae</taxon>
        <taxon>Fusarium</taxon>
        <taxon>Fusarium incarnatum-equiseti species complex</taxon>
    </lineage>
</organism>
<feature type="domain" description="NAD(P)-binding" evidence="1">
    <location>
        <begin position="7"/>
        <end position="160"/>
    </location>
</feature>
<dbReference type="Gene3D" id="3.40.50.720">
    <property type="entry name" value="NAD(P)-binding Rossmann-like Domain"/>
    <property type="match status" value="1"/>
</dbReference>